<dbReference type="PROSITE" id="PS00623">
    <property type="entry name" value="GMC_OXRED_1"/>
    <property type="match status" value="1"/>
</dbReference>
<dbReference type="SUPFAM" id="SSF51905">
    <property type="entry name" value="FAD/NAD(P)-binding domain"/>
    <property type="match status" value="2"/>
</dbReference>
<dbReference type="PANTHER" id="PTHR11552">
    <property type="entry name" value="GLUCOSE-METHANOL-CHOLINE GMC OXIDOREDUCTASE"/>
    <property type="match status" value="1"/>
</dbReference>
<dbReference type="Pfam" id="PF05199">
    <property type="entry name" value="GMC_oxred_C"/>
    <property type="match status" value="2"/>
</dbReference>
<feature type="chain" id="PRO_5040287000" description="Glucose-methanol-choline oxidoreductase N-terminal domain-containing protein" evidence="6">
    <location>
        <begin position="30"/>
        <end position="1106"/>
    </location>
</feature>
<keyword evidence="3 5" id="KW-0285">Flavoprotein</keyword>
<accession>A0A9N9S3S0</accession>
<feature type="signal peptide" evidence="6">
    <location>
        <begin position="1"/>
        <end position="29"/>
    </location>
</feature>
<dbReference type="InterPro" id="IPR007867">
    <property type="entry name" value="GMC_OxRtase_C"/>
</dbReference>
<organism evidence="9 10">
    <name type="scientific">Chironomus riparius</name>
    <dbReference type="NCBI Taxonomy" id="315576"/>
    <lineage>
        <taxon>Eukaryota</taxon>
        <taxon>Metazoa</taxon>
        <taxon>Ecdysozoa</taxon>
        <taxon>Arthropoda</taxon>
        <taxon>Hexapoda</taxon>
        <taxon>Insecta</taxon>
        <taxon>Pterygota</taxon>
        <taxon>Neoptera</taxon>
        <taxon>Endopterygota</taxon>
        <taxon>Diptera</taxon>
        <taxon>Nematocera</taxon>
        <taxon>Chironomoidea</taxon>
        <taxon>Chironomidae</taxon>
        <taxon>Chironominae</taxon>
        <taxon>Chironomus</taxon>
    </lineage>
</organism>
<reference evidence="9" key="1">
    <citation type="submission" date="2022-01" db="EMBL/GenBank/DDBJ databases">
        <authorList>
            <person name="King R."/>
        </authorList>
    </citation>
    <scope>NUCLEOTIDE SEQUENCE</scope>
</reference>
<protein>
    <recommendedName>
        <fullName evidence="7 8">Glucose-methanol-choline oxidoreductase N-terminal domain-containing protein</fullName>
    </recommendedName>
</protein>
<dbReference type="SUPFAM" id="SSF54373">
    <property type="entry name" value="FAD-linked reductases, C-terminal domain"/>
    <property type="match status" value="2"/>
</dbReference>
<evidence type="ECO:0000313" key="10">
    <source>
        <dbReference type="Proteomes" id="UP001153620"/>
    </source>
</evidence>
<dbReference type="InterPro" id="IPR012132">
    <property type="entry name" value="GMC_OxRdtase"/>
</dbReference>
<dbReference type="GO" id="GO:0050660">
    <property type="term" value="F:flavin adenine dinucleotide binding"/>
    <property type="evidence" value="ECO:0007669"/>
    <property type="project" value="InterPro"/>
</dbReference>
<evidence type="ECO:0000256" key="6">
    <source>
        <dbReference type="SAM" id="SignalP"/>
    </source>
</evidence>
<evidence type="ECO:0000256" key="2">
    <source>
        <dbReference type="ARBA" id="ARBA00010790"/>
    </source>
</evidence>
<evidence type="ECO:0000256" key="3">
    <source>
        <dbReference type="ARBA" id="ARBA00022630"/>
    </source>
</evidence>
<dbReference type="AlphaFoldDB" id="A0A9N9S3S0"/>
<dbReference type="InterPro" id="IPR000172">
    <property type="entry name" value="GMC_OxRdtase_N"/>
</dbReference>
<evidence type="ECO:0000256" key="4">
    <source>
        <dbReference type="ARBA" id="ARBA00022827"/>
    </source>
</evidence>
<evidence type="ECO:0000256" key="5">
    <source>
        <dbReference type="RuleBase" id="RU003968"/>
    </source>
</evidence>
<evidence type="ECO:0000313" key="9">
    <source>
        <dbReference type="EMBL" id="CAG9808712.1"/>
    </source>
</evidence>
<gene>
    <name evidence="9" type="ORF">CHIRRI_LOCUS11549</name>
</gene>
<dbReference type="Gene3D" id="3.50.50.60">
    <property type="entry name" value="FAD/NAD(P)-binding domain"/>
    <property type="match status" value="2"/>
</dbReference>
<comment type="cofactor">
    <cofactor evidence="1">
        <name>FAD</name>
        <dbReference type="ChEBI" id="CHEBI:57692"/>
    </cofactor>
</comment>
<evidence type="ECO:0000256" key="1">
    <source>
        <dbReference type="ARBA" id="ARBA00001974"/>
    </source>
</evidence>
<dbReference type="Gene3D" id="3.30.560.10">
    <property type="entry name" value="Glucose Oxidase, domain 3"/>
    <property type="match status" value="2"/>
</dbReference>
<dbReference type="PROSITE" id="PS00624">
    <property type="entry name" value="GMC_OXRED_2"/>
    <property type="match status" value="2"/>
</dbReference>
<proteinExistence type="inferred from homology"/>
<reference evidence="9" key="2">
    <citation type="submission" date="2022-10" db="EMBL/GenBank/DDBJ databases">
        <authorList>
            <consortium name="ENA_rothamsted_submissions"/>
            <consortium name="culmorum"/>
            <person name="King R."/>
        </authorList>
    </citation>
    <scope>NUCLEOTIDE SEQUENCE</scope>
</reference>
<feature type="domain" description="Glucose-methanol-choline oxidoreductase N-terminal" evidence="7">
    <location>
        <begin position="620"/>
        <end position="643"/>
    </location>
</feature>
<feature type="domain" description="Glucose-methanol-choline oxidoreductase N-terminal" evidence="8">
    <location>
        <begin position="297"/>
        <end position="311"/>
    </location>
</feature>
<keyword evidence="10" id="KW-1185">Reference proteome</keyword>
<dbReference type="InterPro" id="IPR036188">
    <property type="entry name" value="FAD/NAD-bd_sf"/>
</dbReference>
<name>A0A9N9S3S0_9DIPT</name>
<keyword evidence="6" id="KW-0732">Signal</keyword>
<dbReference type="EMBL" id="OU895879">
    <property type="protein sequence ID" value="CAG9808712.1"/>
    <property type="molecule type" value="Genomic_DNA"/>
</dbReference>
<evidence type="ECO:0000259" key="8">
    <source>
        <dbReference type="PROSITE" id="PS00624"/>
    </source>
</evidence>
<comment type="similarity">
    <text evidence="2 5">Belongs to the GMC oxidoreductase family.</text>
</comment>
<dbReference type="GO" id="GO:0016614">
    <property type="term" value="F:oxidoreductase activity, acting on CH-OH group of donors"/>
    <property type="evidence" value="ECO:0007669"/>
    <property type="project" value="InterPro"/>
</dbReference>
<keyword evidence="4 5" id="KW-0274">FAD</keyword>
<dbReference type="OrthoDB" id="269227at2759"/>
<feature type="domain" description="Glucose-methanol-choline oxidoreductase N-terminal" evidence="8">
    <location>
        <begin position="795"/>
        <end position="809"/>
    </location>
</feature>
<dbReference type="PANTHER" id="PTHR11552:SF147">
    <property type="entry name" value="CHOLINE DEHYDROGENASE, MITOCHONDRIAL"/>
    <property type="match status" value="1"/>
</dbReference>
<evidence type="ECO:0000259" key="7">
    <source>
        <dbReference type="PROSITE" id="PS00623"/>
    </source>
</evidence>
<dbReference type="Proteomes" id="UP001153620">
    <property type="component" value="Chromosome 3"/>
</dbReference>
<dbReference type="Pfam" id="PF00732">
    <property type="entry name" value="GMC_oxred_N"/>
    <property type="match status" value="2"/>
</dbReference>
<sequence>MEFIPQTCAATSIGTANSLFGLLFQTLLAAHCAISPADKWPKDYAQTALKDGLPEYDFIIVGAGSAGSVLANRLTENKDWKVPASYYLMQKTQYDWQYYMEKTDKACLGMPDGCYWPRGKLMGGTSSINAMLYTRGNRADYDEWEELGNKGWNFRDLLKFFKKSENNTVAKEDQEWAAMHGDKGPMHVDYFFSFDPIKDMMTNAAGDINLEFTMDPNGETQMGYSILQGTVKKGIRQSAATSFILPIADRKNLHIIKNAQVTKVLLNNRGLAEGVQFIVNGKKLKAKATYETILSAGAIGSPQILLNSGIGPKEHLKKVGVSVNKDVQGVGKNLQDHPVVFVPIKLHAKWARLMTDADKVDDTYHFLQHGVGSTSHIGVTDLTFFLNTRNASADIPDIQLQFFQYRRGEESRLRKTLKNYGYDDEINQSILSGISRSELMMVMVRLLKPKSTGKIELRSKDPLEKPLIYGNYLENNEDVETLIRGISMVKRLMNAKTSKEHQCFFIKVNITGCAHIEFDEPGYWECYIRHMTNTGYHPSGTVKMGPKSDKDAVVDDQLKVRGIKGLRVIDASIMPKIIRGNLHAPTVMIVWNTSTTWNNFAEKSEKASKAYGKGCYWPSGKTLGGSSAVNAMLYVRGNRKDHDSWDIDDWCYESVLPYYKKSETNKQEWLFELTGDRFHNNDGPLSVDGFSSIETIKTVAFEGVFELGYIELMDINAEENIGFVQSQGTLKDGERHSTAKAFLIPAKDRENLHIIKNAFVTSLVMEDKHVKGINFDVNGQHLQAFATKEVILSAGSVSSPKILMLSGIGRAEELEKFNIPVIQNLPVGQNLQDHVMNMFFLLYHESKARDQTPQDISDMLFSFYRHRVGKLTGTGCSDMIGFINTLDKEAKYPDIQYLFMCFYKNMIGIEQILSNFGYGDEYLAELFKINKKTPILKIGNVLLNPKSRGSVNLRSTNPYDAPIINAGYLENEEDLETLLRGLKELRRLLDTNTFKDHEVKEVRFNMPECDVHEFASDDYLKCYITYFSTTLYHPVGTCKMGNYNDPSTVVDPSLKVKGIKGLRVIDASIMPKIPSANTNAATIMIAEKGADIIKSDWNWIENEIEE</sequence>